<sequence>MTIRLNNPFDVKVSSSVFVHYEVFITYEPLPVCSTELPHYSLILTNVTVNDSRFDLNIHHATSYNLSVIIDHYYSIIYSYSTFFLGDSLFSLYIKNSSFRSVLTGYYVFYITFSAKLNPKKCKFPRIHLISTFVIEDSQFHDNWYGIKISGIPYLPKTHRNHFISIIIKSCLISKNTITGLSIDEKFLTLVQINITDTELIGNGGTSILNSNAISLSNVTVANNTSTGMKLKASIVTIENKLTLRSNAGVVGGGLAINESSQLILTSSANLEFIDNHASYKGGGIYLEETSNSVITLEASNIPLTLINNSAGIFGDDIYGYTINHGNNHFNLTNPNISST</sequence>
<accession>A0A1X7U9L3</accession>
<protein>
    <recommendedName>
        <fullName evidence="2">Right handed beta helix domain-containing protein</fullName>
    </recommendedName>
</protein>
<reference evidence="1" key="1">
    <citation type="submission" date="2017-05" db="UniProtKB">
        <authorList>
            <consortium name="EnsemblMetazoa"/>
        </authorList>
    </citation>
    <scope>IDENTIFICATION</scope>
</reference>
<dbReference type="SMART" id="SM00710">
    <property type="entry name" value="PbH1"/>
    <property type="match status" value="4"/>
</dbReference>
<organism evidence="1">
    <name type="scientific">Amphimedon queenslandica</name>
    <name type="common">Sponge</name>
    <dbReference type="NCBI Taxonomy" id="400682"/>
    <lineage>
        <taxon>Eukaryota</taxon>
        <taxon>Metazoa</taxon>
        <taxon>Porifera</taxon>
        <taxon>Demospongiae</taxon>
        <taxon>Heteroscleromorpha</taxon>
        <taxon>Haplosclerida</taxon>
        <taxon>Niphatidae</taxon>
        <taxon>Amphimedon</taxon>
    </lineage>
</organism>
<proteinExistence type="predicted"/>
<dbReference type="InterPro" id="IPR006626">
    <property type="entry name" value="PbH1"/>
</dbReference>
<dbReference type="AlphaFoldDB" id="A0A1X7U9L3"/>
<dbReference type="InterPro" id="IPR011050">
    <property type="entry name" value="Pectin_lyase_fold/virulence"/>
</dbReference>
<evidence type="ECO:0008006" key="2">
    <source>
        <dbReference type="Google" id="ProtNLM"/>
    </source>
</evidence>
<dbReference type="EnsemblMetazoa" id="Aqu2.1.24174_001">
    <property type="protein sequence ID" value="Aqu2.1.24174_001"/>
    <property type="gene ID" value="Aqu2.1.24174"/>
</dbReference>
<dbReference type="InParanoid" id="A0A1X7U9L3"/>
<evidence type="ECO:0000313" key="1">
    <source>
        <dbReference type="EnsemblMetazoa" id="Aqu2.1.24174_001"/>
    </source>
</evidence>
<dbReference type="SUPFAM" id="SSF51126">
    <property type="entry name" value="Pectin lyase-like"/>
    <property type="match status" value="1"/>
</dbReference>
<name>A0A1X7U9L3_AMPQE</name>